<dbReference type="CDD" id="cd10807">
    <property type="entry name" value="YdjC_like_3"/>
    <property type="match status" value="1"/>
</dbReference>
<name>A0A2U9S8D6_9PROT</name>
<dbReference type="RefSeq" id="WP_111068552.1">
    <property type="nucleotide sequence ID" value="NZ_CP029830.1"/>
</dbReference>
<accession>A0A2U9S8D6</accession>
<keyword evidence="7" id="KW-0614">Plasmid</keyword>
<evidence type="ECO:0000313" key="8">
    <source>
        <dbReference type="Proteomes" id="UP000249605"/>
    </source>
</evidence>
<dbReference type="InterPro" id="IPR006879">
    <property type="entry name" value="YdjC-like"/>
</dbReference>
<evidence type="ECO:0000256" key="4">
    <source>
        <dbReference type="ARBA" id="ARBA00022842"/>
    </source>
</evidence>
<evidence type="ECO:0000256" key="6">
    <source>
        <dbReference type="SAM" id="MobiDB-lite"/>
    </source>
</evidence>
<comment type="cofactor">
    <cofactor evidence="1">
        <name>Mg(2+)</name>
        <dbReference type="ChEBI" id="CHEBI:18420"/>
    </cofactor>
</comment>
<dbReference type="KEGG" id="azm:DM194_16100"/>
<dbReference type="Pfam" id="PF04794">
    <property type="entry name" value="YdjC"/>
    <property type="match status" value="1"/>
</dbReference>
<dbReference type="EMBL" id="CP029830">
    <property type="protein sequence ID" value="AWU95800.1"/>
    <property type="molecule type" value="Genomic_DNA"/>
</dbReference>
<keyword evidence="2" id="KW-0479">Metal-binding</keyword>
<dbReference type="Gene3D" id="3.20.20.370">
    <property type="entry name" value="Glycoside hydrolase/deacetylase"/>
    <property type="match status" value="1"/>
</dbReference>
<organism evidence="7 8">
    <name type="scientific">Azospirillum ramasamyi</name>
    <dbReference type="NCBI Taxonomy" id="682998"/>
    <lineage>
        <taxon>Bacteria</taxon>
        <taxon>Pseudomonadati</taxon>
        <taxon>Pseudomonadota</taxon>
        <taxon>Alphaproteobacteria</taxon>
        <taxon>Rhodospirillales</taxon>
        <taxon>Azospirillaceae</taxon>
        <taxon>Azospirillum</taxon>
    </lineage>
</organism>
<keyword evidence="4" id="KW-0460">Magnesium</keyword>
<evidence type="ECO:0000313" key="7">
    <source>
        <dbReference type="EMBL" id="AWU95800.1"/>
    </source>
</evidence>
<dbReference type="PANTHER" id="PTHR31609:SF1">
    <property type="entry name" value="CARBOHYDRATE DEACETYLASE"/>
    <property type="match status" value="1"/>
</dbReference>
<keyword evidence="8" id="KW-1185">Reference proteome</keyword>
<keyword evidence="5" id="KW-0119">Carbohydrate metabolism</keyword>
<dbReference type="AlphaFoldDB" id="A0A2U9S8D6"/>
<feature type="region of interest" description="Disordered" evidence="6">
    <location>
        <begin position="1"/>
        <end position="24"/>
    </location>
</feature>
<proteinExistence type="predicted"/>
<evidence type="ECO:0000256" key="2">
    <source>
        <dbReference type="ARBA" id="ARBA00022723"/>
    </source>
</evidence>
<keyword evidence="3" id="KW-0378">Hydrolase</keyword>
<dbReference type="GO" id="GO:0016787">
    <property type="term" value="F:hydrolase activity"/>
    <property type="evidence" value="ECO:0007669"/>
    <property type="project" value="UniProtKB-KW"/>
</dbReference>
<geneLocation type="plasmid" evidence="7 8">
    <name>unnamed1</name>
</geneLocation>
<dbReference type="OrthoDB" id="9774177at2"/>
<dbReference type="GO" id="GO:0046872">
    <property type="term" value="F:metal ion binding"/>
    <property type="evidence" value="ECO:0007669"/>
    <property type="project" value="UniProtKB-KW"/>
</dbReference>
<reference evidence="7 8" key="1">
    <citation type="submission" date="2018-06" db="EMBL/GenBank/DDBJ databases">
        <title>Complete genome sequencing of Azospirillum sp. M2T2B2.</title>
        <authorList>
            <person name="Heo J."/>
            <person name="Kim S.-J."/>
            <person name="Kwon S.-W."/>
            <person name="Anandham R."/>
        </authorList>
    </citation>
    <scope>NUCLEOTIDE SEQUENCE [LARGE SCALE GENOMIC DNA]</scope>
    <source>
        <strain evidence="7 8">M2T2B2</strain>
        <plasmid evidence="7 8">unnamed1</plasmid>
    </source>
</reference>
<protein>
    <recommendedName>
        <fullName evidence="9">ChbG/HpnK family deacetylase</fullName>
    </recommendedName>
</protein>
<dbReference type="InterPro" id="IPR011330">
    <property type="entry name" value="Glyco_hydro/deAcase_b/a-brl"/>
</dbReference>
<dbReference type="GO" id="GO:0019213">
    <property type="term" value="F:deacetylase activity"/>
    <property type="evidence" value="ECO:0007669"/>
    <property type="project" value="TreeGrafter"/>
</dbReference>
<dbReference type="SUPFAM" id="SSF88713">
    <property type="entry name" value="Glycoside hydrolase/deacetylase"/>
    <property type="match status" value="1"/>
</dbReference>
<dbReference type="PANTHER" id="PTHR31609">
    <property type="entry name" value="YDJC DEACETYLASE FAMILY MEMBER"/>
    <property type="match status" value="1"/>
</dbReference>
<evidence type="ECO:0000256" key="1">
    <source>
        <dbReference type="ARBA" id="ARBA00001946"/>
    </source>
</evidence>
<dbReference type="GO" id="GO:0005975">
    <property type="term" value="P:carbohydrate metabolic process"/>
    <property type="evidence" value="ECO:0007669"/>
    <property type="project" value="InterPro"/>
</dbReference>
<evidence type="ECO:0000256" key="5">
    <source>
        <dbReference type="ARBA" id="ARBA00023277"/>
    </source>
</evidence>
<gene>
    <name evidence="7" type="ORF">DM194_16100</name>
</gene>
<sequence length="314" mass="33657">MIGTADPPILAGPDRPRPDPAMPLNTPTPLLLCADDYGLAPGVNAAIRDLIARGRVTATSVMSLCPHWRTDAAALRGLKDKADVGLHFTLTDQPPLGPMPVLAPDGRLPPLGRLMGWAYRGKLDGPAARAEIRDELSRQIAAFTDAWGAAPDYIDGHQHVHQLPGVRDAVVEALAALPGAYVRLCGEPLAAVLRRRVAVPKALLIGGLGGGLARMARARGIPANDRFAGVYDFAGSRPFAELMPRFLEGIGGRPLVMVHPGLPDEELRRVDGLVEPRRAEYDYLGGPEFAALLERRNIRLTRFAGLSPRRAFAG</sequence>
<evidence type="ECO:0000256" key="3">
    <source>
        <dbReference type="ARBA" id="ARBA00022801"/>
    </source>
</evidence>
<dbReference type="Proteomes" id="UP000249605">
    <property type="component" value="Plasmid unnamed1"/>
</dbReference>
<evidence type="ECO:0008006" key="9">
    <source>
        <dbReference type="Google" id="ProtNLM"/>
    </source>
</evidence>